<dbReference type="InterPro" id="IPR019134">
    <property type="entry name" value="Cactin_C"/>
</dbReference>
<proteinExistence type="evidence at transcript level"/>
<evidence type="ECO:0000256" key="2">
    <source>
        <dbReference type="ARBA" id="ARBA00034534"/>
    </source>
</evidence>
<feature type="compositionally biased region" description="Basic and acidic residues" evidence="4">
    <location>
        <begin position="1"/>
        <end position="13"/>
    </location>
</feature>
<protein>
    <recommendedName>
        <fullName evidence="2">Splicing factor Cactin</fullName>
    </recommendedName>
</protein>
<dbReference type="Pfam" id="PF09732">
    <property type="entry name" value="CactinC_cactus"/>
    <property type="match status" value="1"/>
</dbReference>
<comment type="similarity">
    <text evidence="1">Belongs to the CACTIN family.</text>
</comment>
<dbReference type="GO" id="GO:0045292">
    <property type="term" value="P:mRNA cis splicing, via spliceosome"/>
    <property type="evidence" value="ECO:0007669"/>
    <property type="project" value="TreeGrafter"/>
</dbReference>
<feature type="region of interest" description="Disordered" evidence="4">
    <location>
        <begin position="438"/>
        <end position="470"/>
    </location>
</feature>
<feature type="compositionally biased region" description="Basic and acidic residues" evidence="4">
    <location>
        <begin position="66"/>
        <end position="123"/>
    </location>
</feature>
<feature type="region of interest" description="Disordered" evidence="4">
    <location>
        <begin position="1"/>
        <end position="123"/>
    </location>
</feature>
<sequence length="686" mass="80454">MGSRHEECYDERPRHSKSSKKSKHKKKSKHSDKHEKATKKKKSRQRSESSDSRSSNESYSSSPERQSSRQREEQKSRLEAEKERMKAEKLRQKELMKALETPEEKRARRLAKKEAKERQRRENMGWDKEYMGYTNADNPFGDGKLLETFVWNKKLEKEGLKDLDLHEKKKLIFQKQEKNKIELAKVKQLRLERERERQQRDEEMELLQREREAENFKVWEGQEDKFHLEQAKLRSRIRIQDGRAKPIDLLAQYASSAQEGAEDMSGVEMHEPYTYLNGLTMSDLEDLLEDIKVYIELEQGKNADFWRDITVVTEDELQTLRKIQAEDEGHSARDTRREGINKAVTTDVAAMFRSKTHSQLIALRQQINAKIESGGSSLDVGYWESLLTQLKAFLAKARLRDRHQELLKNKLYKLKLEQLQEQVTEGQQQPLFPALQQVKDQEVVSTSGASSPRDDGGSPSMSSNRKHLTQEDLENQCIEEYEEGNYSPNLLQAKDLPPDVVIVNVEEDTLTIEGKRNLLSRTGDAGTGQEDAFIRRAKEGMDTQEEATFAVEAPVSQQVFLWADKYRPRKPRFFNRVHTGFEWNKYNQTHYDFDNPPPKIVQGYKFNIFYPDLIDKIVPPTYTITPDPASPDFAVLKFSSGPPYQDLAFKIVNREWEYSHKHGFRCQFINSIFQLWFHFKRYRYRR</sequence>
<feature type="domain" description="Splicing factor cactin central" evidence="6">
    <location>
        <begin position="209"/>
        <end position="403"/>
    </location>
</feature>
<dbReference type="AlphaFoldDB" id="A0A6F9D8K1"/>
<dbReference type="SMART" id="SM01050">
    <property type="entry name" value="CactinC_cactus"/>
    <property type="match status" value="1"/>
</dbReference>
<dbReference type="Pfam" id="PF10312">
    <property type="entry name" value="Cactin_mid"/>
    <property type="match status" value="1"/>
</dbReference>
<feature type="compositionally biased region" description="Low complexity" evidence="4">
    <location>
        <begin position="52"/>
        <end position="65"/>
    </location>
</feature>
<evidence type="ECO:0000256" key="1">
    <source>
        <dbReference type="ARBA" id="ARBA00006895"/>
    </source>
</evidence>
<evidence type="ECO:0000256" key="3">
    <source>
        <dbReference type="SAM" id="Coils"/>
    </source>
</evidence>
<reference evidence="7" key="1">
    <citation type="submission" date="2020-04" db="EMBL/GenBank/DDBJ databases">
        <authorList>
            <person name="Neveu A P."/>
        </authorList>
    </citation>
    <scope>NUCLEOTIDE SEQUENCE</scope>
    <source>
        <tissue evidence="7">Whole embryo</tissue>
    </source>
</reference>
<dbReference type="PANTHER" id="PTHR21737:SF4">
    <property type="entry name" value="SPLICING FACTOR CACTIN"/>
    <property type="match status" value="1"/>
</dbReference>
<name>A0A6F9D8K1_9ASCI</name>
<evidence type="ECO:0000313" key="7">
    <source>
        <dbReference type="EMBL" id="CAB3226592.1"/>
    </source>
</evidence>
<dbReference type="PANTHER" id="PTHR21737">
    <property type="entry name" value="POLYGLUTAMINE BINDING PROTEIN 1/MARVEL MEMBRANE-ASSOCIATING DOMAIN CONTAINING 3"/>
    <property type="match status" value="1"/>
</dbReference>
<gene>
    <name evidence="7" type="primary">C19orf29</name>
</gene>
<evidence type="ECO:0000256" key="4">
    <source>
        <dbReference type="SAM" id="MobiDB-lite"/>
    </source>
</evidence>
<feature type="domain" description="Splicing factor Cactin C-terminal" evidence="5">
    <location>
        <begin position="562"/>
        <end position="686"/>
    </location>
</feature>
<keyword evidence="3" id="KW-0175">Coiled coil</keyword>
<accession>A0A6F9D8K1</accession>
<feature type="coiled-coil region" evidence="3">
    <location>
        <begin position="179"/>
        <end position="213"/>
    </location>
</feature>
<feature type="coiled-coil region" evidence="3">
    <location>
        <begin position="402"/>
        <end position="429"/>
    </location>
</feature>
<dbReference type="InterPro" id="IPR018816">
    <property type="entry name" value="Cactin_central"/>
</dbReference>
<evidence type="ECO:0000259" key="5">
    <source>
        <dbReference type="Pfam" id="PF09732"/>
    </source>
</evidence>
<evidence type="ECO:0000259" key="6">
    <source>
        <dbReference type="Pfam" id="PF10312"/>
    </source>
</evidence>
<dbReference type="GO" id="GO:0005737">
    <property type="term" value="C:cytoplasm"/>
    <property type="evidence" value="ECO:0007669"/>
    <property type="project" value="TreeGrafter"/>
</dbReference>
<feature type="compositionally biased region" description="Basic residues" evidence="4">
    <location>
        <begin position="14"/>
        <end position="44"/>
    </location>
</feature>
<organism evidence="7">
    <name type="scientific">Phallusia mammillata</name>
    <dbReference type="NCBI Taxonomy" id="59560"/>
    <lineage>
        <taxon>Eukaryota</taxon>
        <taxon>Metazoa</taxon>
        <taxon>Chordata</taxon>
        <taxon>Tunicata</taxon>
        <taxon>Ascidiacea</taxon>
        <taxon>Phlebobranchia</taxon>
        <taxon>Ascidiidae</taxon>
        <taxon>Phallusia</taxon>
    </lineage>
</organism>
<dbReference type="GO" id="GO:0005681">
    <property type="term" value="C:spliceosomal complex"/>
    <property type="evidence" value="ECO:0007669"/>
    <property type="project" value="TreeGrafter"/>
</dbReference>
<dbReference type="EMBL" id="LR783456">
    <property type="protein sequence ID" value="CAB3226592.1"/>
    <property type="molecule type" value="mRNA"/>
</dbReference>